<gene>
    <name evidence="2" type="ORF">SPPYR_1715</name>
</gene>
<reference evidence="2" key="1">
    <citation type="submission" date="2016-03" db="EMBL/GenBank/DDBJ databases">
        <authorList>
            <person name="Ploux O."/>
        </authorList>
    </citation>
    <scope>NUCLEOTIDE SEQUENCE</scope>
    <source>
        <strain evidence="2">UC10</strain>
    </source>
</reference>
<organism evidence="2">
    <name type="scientific">uncultured Sphingopyxis sp</name>
    <dbReference type="NCBI Taxonomy" id="310581"/>
    <lineage>
        <taxon>Bacteria</taxon>
        <taxon>Pseudomonadati</taxon>
        <taxon>Pseudomonadota</taxon>
        <taxon>Alphaproteobacteria</taxon>
        <taxon>Sphingomonadales</taxon>
        <taxon>Sphingomonadaceae</taxon>
        <taxon>Sphingopyxis</taxon>
        <taxon>environmental samples</taxon>
    </lineage>
</organism>
<feature type="signal peptide" evidence="1">
    <location>
        <begin position="1"/>
        <end position="22"/>
    </location>
</feature>
<evidence type="ECO:0000313" key="2">
    <source>
        <dbReference type="EMBL" id="SBV32835.1"/>
    </source>
</evidence>
<sequence length="168" mass="16874">MKKFSVISATALALATPGIAHASATPDGLHSFTGTLEVQKSLGIWTSCSVDAKVDVSSSVPRLQSVTLSGGLICPGITFTGLPSAPLDVSALPVAKVPAVTVNIAFPAGTCSGSLSFLWGGNTPVPRTIAFQDGLSNIPSTSGGTAPCRIRGVLSQTAATPPLSVFNP</sequence>
<keyword evidence="1" id="KW-0732">Signal</keyword>
<dbReference type="KEGG" id="sphu:SPPYR_1715"/>
<protein>
    <recommendedName>
        <fullName evidence="3">Protein activator of alkane oxidation PraB</fullName>
    </recommendedName>
</protein>
<evidence type="ECO:0008006" key="3">
    <source>
        <dbReference type="Google" id="ProtNLM"/>
    </source>
</evidence>
<dbReference type="EMBL" id="LT598653">
    <property type="protein sequence ID" value="SBV32835.1"/>
    <property type="molecule type" value="Genomic_DNA"/>
</dbReference>
<proteinExistence type="predicted"/>
<dbReference type="AlphaFoldDB" id="A0A1Y5PW31"/>
<accession>A0A1Y5PW31</accession>
<evidence type="ECO:0000256" key="1">
    <source>
        <dbReference type="SAM" id="SignalP"/>
    </source>
</evidence>
<name>A0A1Y5PW31_9SPHN</name>
<feature type="chain" id="PRO_5013006374" description="Protein activator of alkane oxidation PraB" evidence="1">
    <location>
        <begin position="23"/>
        <end position="168"/>
    </location>
</feature>